<evidence type="ECO:0000313" key="2">
    <source>
        <dbReference type="EMBL" id="CAK3956163.1"/>
    </source>
</evidence>
<keyword evidence="3" id="KW-1185">Reference proteome</keyword>
<comment type="caution">
    <text evidence="2">The sequence shown here is derived from an EMBL/GenBank/DDBJ whole genome shotgun (WGS) entry which is preliminary data.</text>
</comment>
<gene>
    <name evidence="2" type="ORF">LECACI_7A003352</name>
</gene>
<dbReference type="AlphaFoldDB" id="A0AAI9E9R7"/>
<organism evidence="2 3">
    <name type="scientific">Lecanosticta acicola</name>
    <dbReference type="NCBI Taxonomy" id="111012"/>
    <lineage>
        <taxon>Eukaryota</taxon>
        <taxon>Fungi</taxon>
        <taxon>Dikarya</taxon>
        <taxon>Ascomycota</taxon>
        <taxon>Pezizomycotina</taxon>
        <taxon>Dothideomycetes</taxon>
        <taxon>Dothideomycetidae</taxon>
        <taxon>Mycosphaerellales</taxon>
        <taxon>Mycosphaerellaceae</taxon>
        <taxon>Lecanosticta</taxon>
    </lineage>
</organism>
<feature type="region of interest" description="Disordered" evidence="1">
    <location>
        <begin position="1"/>
        <end position="69"/>
    </location>
</feature>
<evidence type="ECO:0000313" key="3">
    <source>
        <dbReference type="Proteomes" id="UP001296104"/>
    </source>
</evidence>
<sequence>MGWSKKTGGRVGQKLSAMPKRSAASKPQLEELQTLHNKSVEDEKEDESIEEVEAEREAKQVGIKDQKKEGLEAVQAPVVQPRKDSGLADEHVETSSNTIDDGFSLVENKKPKQNRKQGWLLEIMREPEPRSDPRATSTWGKVTRVATTAITQRLRVHFAAKTESASRIPQCIYVRELQRGIPLYHYVVSEYDGPRPPPAQVFQGQGGRWYLEKPRITALLNIYAFHADEAYFYTFNGVGLNHQPADIQQEHVGIRPLGVAPSEWKKNFRQNDHKPLVVKSMREASFHINPISTCHFTGTHPFKFDRRARILGELETSSMNELDALRRNSRHR</sequence>
<name>A0AAI9E9R7_9PEZI</name>
<feature type="compositionally biased region" description="Basic and acidic residues" evidence="1">
    <location>
        <begin position="55"/>
        <end position="69"/>
    </location>
</feature>
<dbReference type="Proteomes" id="UP001296104">
    <property type="component" value="Unassembled WGS sequence"/>
</dbReference>
<evidence type="ECO:0000256" key="1">
    <source>
        <dbReference type="SAM" id="MobiDB-lite"/>
    </source>
</evidence>
<proteinExistence type="predicted"/>
<accession>A0AAI9E9R7</accession>
<reference evidence="2" key="1">
    <citation type="submission" date="2023-11" db="EMBL/GenBank/DDBJ databases">
        <authorList>
            <person name="Alioto T."/>
            <person name="Alioto T."/>
            <person name="Gomez Garrido J."/>
        </authorList>
    </citation>
    <scope>NUCLEOTIDE SEQUENCE</scope>
</reference>
<feature type="compositionally biased region" description="Acidic residues" evidence="1">
    <location>
        <begin position="42"/>
        <end position="54"/>
    </location>
</feature>
<dbReference type="EMBL" id="CAVMBE010000016">
    <property type="protein sequence ID" value="CAK3956163.1"/>
    <property type="molecule type" value="Genomic_DNA"/>
</dbReference>
<protein>
    <submittedName>
        <fullName evidence="2">Uncharacterized protein</fullName>
    </submittedName>
</protein>